<evidence type="ECO:0000256" key="5">
    <source>
        <dbReference type="ARBA" id="ARBA00022679"/>
    </source>
</evidence>
<feature type="region of interest" description="Disordered" evidence="13">
    <location>
        <begin position="567"/>
        <end position="776"/>
    </location>
</feature>
<evidence type="ECO:0000256" key="8">
    <source>
        <dbReference type="ARBA" id="ARBA00022771"/>
    </source>
</evidence>
<keyword evidence="10" id="KW-0862">Zinc</keyword>
<evidence type="ECO:0000313" key="16">
    <source>
        <dbReference type="EMBL" id="PWN21834.1"/>
    </source>
</evidence>
<feature type="transmembrane region" description="Helical" evidence="14">
    <location>
        <begin position="1372"/>
        <end position="1390"/>
    </location>
</feature>
<dbReference type="SUPFAM" id="SSF57850">
    <property type="entry name" value="RING/U-box"/>
    <property type="match status" value="1"/>
</dbReference>
<dbReference type="PANTHER" id="PTHR13145">
    <property type="entry name" value="SSM4 PROTEIN"/>
    <property type="match status" value="1"/>
</dbReference>
<evidence type="ECO:0000259" key="15">
    <source>
        <dbReference type="PROSITE" id="PS51292"/>
    </source>
</evidence>
<keyword evidence="9" id="KW-0833">Ubl conjugation pathway</keyword>
<feature type="transmembrane region" description="Helical" evidence="14">
    <location>
        <begin position="273"/>
        <end position="294"/>
    </location>
</feature>
<dbReference type="EC" id="2.3.2.27" evidence="4"/>
<name>A0A316UAH7_9BASI</name>
<accession>A0A316UAH7</accession>
<dbReference type="InterPro" id="IPR056521">
    <property type="entry name" value="MARCHF6-like_C"/>
</dbReference>
<feature type="compositionally biased region" description="Polar residues" evidence="13">
    <location>
        <begin position="625"/>
        <end position="634"/>
    </location>
</feature>
<dbReference type="InterPro" id="IPR013083">
    <property type="entry name" value="Znf_RING/FYVE/PHD"/>
</dbReference>
<evidence type="ECO:0000256" key="13">
    <source>
        <dbReference type="SAM" id="MobiDB-lite"/>
    </source>
</evidence>
<dbReference type="GO" id="GO:0061630">
    <property type="term" value="F:ubiquitin protein ligase activity"/>
    <property type="evidence" value="ECO:0007669"/>
    <property type="project" value="UniProtKB-EC"/>
</dbReference>
<organism evidence="16 17">
    <name type="scientific">Pseudomicrostroma glucosiphilum</name>
    <dbReference type="NCBI Taxonomy" id="1684307"/>
    <lineage>
        <taxon>Eukaryota</taxon>
        <taxon>Fungi</taxon>
        <taxon>Dikarya</taxon>
        <taxon>Basidiomycota</taxon>
        <taxon>Ustilaginomycotina</taxon>
        <taxon>Exobasidiomycetes</taxon>
        <taxon>Microstromatales</taxon>
        <taxon>Microstromatales incertae sedis</taxon>
        <taxon>Pseudomicrostroma</taxon>
    </lineage>
</organism>
<dbReference type="FunFam" id="3.30.40.10:FF:000287">
    <property type="entry name" value="RING finger membrane protein"/>
    <property type="match status" value="1"/>
</dbReference>
<dbReference type="OrthoDB" id="264354at2759"/>
<dbReference type="SMART" id="SM00744">
    <property type="entry name" value="RINGv"/>
    <property type="match status" value="1"/>
</dbReference>
<evidence type="ECO:0000256" key="10">
    <source>
        <dbReference type="ARBA" id="ARBA00022833"/>
    </source>
</evidence>
<feature type="transmembrane region" description="Helical" evidence="14">
    <location>
        <begin position="995"/>
        <end position="1017"/>
    </location>
</feature>
<dbReference type="Pfam" id="PF23113">
    <property type="entry name" value="MARCHF6_C"/>
    <property type="match status" value="1"/>
</dbReference>
<dbReference type="GO" id="GO:0036503">
    <property type="term" value="P:ERAD pathway"/>
    <property type="evidence" value="ECO:0007669"/>
    <property type="project" value="TreeGrafter"/>
</dbReference>
<feature type="compositionally biased region" description="Polar residues" evidence="13">
    <location>
        <begin position="15"/>
        <end position="28"/>
    </location>
</feature>
<feature type="compositionally biased region" description="Basic and acidic residues" evidence="13">
    <location>
        <begin position="1"/>
        <end position="10"/>
    </location>
</feature>
<dbReference type="Gene3D" id="3.30.40.10">
    <property type="entry name" value="Zinc/RING finger domain, C3HC4 (zinc finger)"/>
    <property type="match status" value="1"/>
</dbReference>
<keyword evidence="7" id="KW-0479">Metal-binding</keyword>
<keyword evidence="12 14" id="KW-0472">Membrane</keyword>
<feature type="compositionally biased region" description="Basic and acidic residues" evidence="13">
    <location>
        <begin position="680"/>
        <end position="689"/>
    </location>
</feature>
<evidence type="ECO:0000256" key="6">
    <source>
        <dbReference type="ARBA" id="ARBA00022692"/>
    </source>
</evidence>
<feature type="transmembrane region" description="Helical" evidence="14">
    <location>
        <begin position="241"/>
        <end position="261"/>
    </location>
</feature>
<sequence>MDHEGGDRAHAGPSSPASRAQQEWQQELDTLDLRETSSHPSTSGAAASSSRQPIVADDDDTQRMPRPPPRFGYIPWESTWREEESETNLTPPHEEQPFKSFSGPLAAQVVEQQPRPASGSWQDTDSDDDNREAYDGYTGGQPMRRSSTNGHLSDSESTTADNVCRICRCGPEPGQPLYHPCKCAGSIRYCHQDCLKEWLQHSRKTHCELCHHTFAFHKIYSSSMPTAVPFHLQVRFLIKRIFSWSLFLVRAAFVVAIWLAFLPWANINFFRGAFWISDALLWVSGAGTVSWSGVVSEEMTRTLNAPPASASARAAPSPLPTIPLMMGQNASRSASTDVGNGPLRSLVSIFVVFKPSNIAKALLHPISGVQRILSVARAGQEEVMSWDWKTPANWVSQDIFQGQILTCSIVVLVVAAWFTREWVIMNLPAHVPGLEEPRREVDMLREEEERRLAARRAEVMRELQQELRPFVAERLAVPQGAEQQMQGEAVNPSTATAQDDVAHRDTFDEPGETLSSQLSGLVPVDFAQASTSSSSPQHQQEGDGRYDHDEMRLARLARFSAGPILASEEVPLTGPQAVGREEVTEPSIASTSKLADLGAHSPSVGEAPVHDDNERFTTVGDVYRSASSVATPDQESLPPTLADDQEGQISTDKTKAKVPSDEDTTPVDEAQGVLPAMVEDSPRDGHAAEADSSSSTLSEASQSAVEDGDDEAWGSDTGSSLASSSNASHDEDDPPRNQHQRRGQNGAVRLRREEREGAPPPELPAAPAARGLLPGPDQQQVRHALGEAMDGRLNNAAAVQEAWEAEAAAAEAAAAAADADADWEEVQGELQGVLDAIGFRGDPLNVLANLSIVVALCSFFILLFIGLPYFVGRLFGLGAGLVEFISAPIRLVRLVTDPCFDWLIEVVWKGMGRMGWQWATTGTSQASDPSTASSLLHQVVNLFSNGEAAERTHEPVKSAVNSFAGQLSKIPSWTSDNLLYPIEARLVTRAVTTSNQVVCVFVGHLWLMASIATHIGIGEYRKRRQKGAQASNNETLEEQWVKEVVIQVLTVVKVLAFLCIEIVVFPIGCGITLDLCTLPLFTGTLESRYNQLLNRPVTYIFQLWFIGTLFMFRLGCLISHIRRTLRPGVLSWIRDPEDPDFQPIKEILERKTITHLRKIGASATMYGGLIVCLFGVTCYLFGQLVKGTDLLPLRLSGRPPFVPLDLLCIVFVLPALAKLTRPLKRGSSISRRWWRFATYRLGIAEYFFEPKRIAGPKKSDAKEPSFYARVPDSDNSILGSPLMIQVDAGGVPISERGKEALQVQEEKIAKMKEPKAKYKVLRLPIGFGRRVKLLLFFLWASMAVGALFTVFVPIVLGRWILGDQADHHDVYAFTRGIIALSPVFPLADLLSRTQTAQRKLDRPSWGGEGKLQGNRRARRELRKSLWWTKPTTPLAKKRLRLRVRRWAWRAGNAAVILVSFGLLMPAIVGLTVDQLLVAPIRFSPTQVAQTSMPYAWAMGLLEQEVFYRVVIQRLRPDWFAAAKETYRRGLRHPAPLFSLRKVFLPIVGSCLLLLCSPLLLAASMDYFLRALASSSLSFSSAEPDGPTLTPKERSASLLYTARLTILFLTLAFGGGKALVGRTGLFEEELRDEVYLQASELKNYEDEGKEVGEKEKEKRQKSRSRERRRGVRGGEE</sequence>
<feature type="transmembrane region" description="Helical" evidence="14">
    <location>
        <begin position="1101"/>
        <end position="1121"/>
    </location>
</feature>
<feature type="compositionally biased region" description="Basic residues" evidence="13">
    <location>
        <begin position="1658"/>
        <end position="1675"/>
    </location>
</feature>
<dbReference type="RefSeq" id="XP_025348994.1">
    <property type="nucleotide sequence ID" value="XM_025494869.1"/>
</dbReference>
<dbReference type="GO" id="GO:0005789">
    <property type="term" value="C:endoplasmic reticulum membrane"/>
    <property type="evidence" value="ECO:0007669"/>
    <property type="project" value="TreeGrafter"/>
</dbReference>
<protein>
    <recommendedName>
        <fullName evidence="4">RING-type E3 ubiquitin transferase</fullName>
        <ecNumber evidence="4">2.3.2.27</ecNumber>
    </recommendedName>
</protein>
<evidence type="ECO:0000256" key="2">
    <source>
        <dbReference type="ARBA" id="ARBA00004141"/>
    </source>
</evidence>
<evidence type="ECO:0000256" key="14">
    <source>
        <dbReference type="SAM" id="Phobius"/>
    </source>
</evidence>
<dbReference type="GeneID" id="37016603"/>
<keyword evidence="11 14" id="KW-1133">Transmembrane helix</keyword>
<dbReference type="STRING" id="1684307.A0A316UAH7"/>
<evidence type="ECO:0000256" key="11">
    <source>
        <dbReference type="ARBA" id="ARBA00022989"/>
    </source>
</evidence>
<feature type="compositionally biased region" description="Polar residues" evidence="13">
    <location>
        <begin position="38"/>
        <end position="52"/>
    </location>
</feature>
<feature type="transmembrane region" description="Helical" evidence="14">
    <location>
        <begin position="1446"/>
        <end position="1468"/>
    </location>
</feature>
<evidence type="ECO:0000256" key="12">
    <source>
        <dbReference type="ARBA" id="ARBA00023136"/>
    </source>
</evidence>
<feature type="transmembrane region" description="Helical" evidence="14">
    <location>
        <begin position="1054"/>
        <end position="1081"/>
    </location>
</feature>
<keyword evidence="17" id="KW-1185">Reference proteome</keyword>
<evidence type="ECO:0000256" key="7">
    <source>
        <dbReference type="ARBA" id="ARBA00022723"/>
    </source>
</evidence>
<feature type="compositionally biased region" description="Polar residues" evidence="13">
    <location>
        <begin position="144"/>
        <end position="157"/>
    </location>
</feature>
<evidence type="ECO:0000256" key="3">
    <source>
        <dbReference type="ARBA" id="ARBA00004906"/>
    </source>
</evidence>
<feature type="region of interest" description="Disordered" evidence="13">
    <location>
        <begin position="1645"/>
        <end position="1675"/>
    </location>
</feature>
<comment type="subcellular location">
    <subcellularLocation>
        <location evidence="2">Membrane</location>
        <topology evidence="2">Multi-pass membrane protein</topology>
    </subcellularLocation>
</comment>
<feature type="compositionally biased region" description="Low complexity" evidence="13">
    <location>
        <begin position="690"/>
        <end position="704"/>
    </location>
</feature>
<dbReference type="EMBL" id="KZ819324">
    <property type="protein sequence ID" value="PWN21834.1"/>
    <property type="molecule type" value="Genomic_DNA"/>
</dbReference>
<feature type="transmembrane region" description="Helical" evidence="14">
    <location>
        <begin position="1542"/>
        <end position="1568"/>
    </location>
</feature>
<proteinExistence type="predicted"/>
<feature type="region of interest" description="Disordered" evidence="13">
    <location>
        <begin position="1"/>
        <end position="157"/>
    </location>
</feature>
<dbReference type="Pfam" id="PF12906">
    <property type="entry name" value="RINGv"/>
    <property type="match status" value="1"/>
</dbReference>
<comment type="pathway">
    <text evidence="3">Protein modification; protein ubiquitination.</text>
</comment>
<keyword evidence="8" id="KW-0863">Zinc-finger</keyword>
<gene>
    <name evidence="16" type="ORF">BCV69DRAFT_311547</name>
</gene>
<feature type="transmembrane region" description="Helical" evidence="14">
    <location>
        <begin position="1333"/>
        <end position="1360"/>
    </location>
</feature>
<dbReference type="PROSITE" id="PS51292">
    <property type="entry name" value="ZF_RING_CH"/>
    <property type="match status" value="1"/>
</dbReference>
<dbReference type="PANTHER" id="PTHR13145:SF0">
    <property type="entry name" value="E3 UBIQUITIN-PROTEIN LIGASE MARCHF6"/>
    <property type="match status" value="1"/>
</dbReference>
<feature type="transmembrane region" description="Helical" evidence="14">
    <location>
        <begin position="1202"/>
        <end position="1220"/>
    </location>
</feature>
<evidence type="ECO:0000256" key="4">
    <source>
        <dbReference type="ARBA" id="ARBA00012483"/>
    </source>
</evidence>
<keyword evidence="6 14" id="KW-0812">Transmembrane</keyword>
<comment type="catalytic activity">
    <reaction evidence="1">
        <text>S-ubiquitinyl-[E2 ubiquitin-conjugating enzyme]-L-cysteine + [acceptor protein]-L-lysine = [E2 ubiquitin-conjugating enzyme]-L-cysteine + N(6)-ubiquitinyl-[acceptor protein]-L-lysine.</text>
        <dbReference type="EC" id="2.3.2.27"/>
    </reaction>
</comment>
<dbReference type="Proteomes" id="UP000245942">
    <property type="component" value="Unassembled WGS sequence"/>
</dbReference>
<feature type="compositionally biased region" description="Low complexity" evidence="13">
    <location>
        <begin position="765"/>
        <end position="776"/>
    </location>
</feature>
<dbReference type="CDD" id="cd16702">
    <property type="entry name" value="RING_CH-C4HC3_MARCH6"/>
    <property type="match status" value="1"/>
</dbReference>
<keyword evidence="5" id="KW-0808">Transferase</keyword>
<feature type="transmembrane region" description="Helical" evidence="14">
    <location>
        <begin position="1159"/>
        <end position="1182"/>
    </location>
</feature>
<dbReference type="InterPro" id="IPR011016">
    <property type="entry name" value="Znf_RING-CH"/>
</dbReference>
<evidence type="ECO:0000313" key="17">
    <source>
        <dbReference type="Proteomes" id="UP000245942"/>
    </source>
</evidence>
<reference evidence="16 17" key="1">
    <citation type="journal article" date="2018" name="Mol. Biol. Evol.">
        <title>Broad Genomic Sampling Reveals a Smut Pathogenic Ancestry of the Fungal Clade Ustilaginomycotina.</title>
        <authorList>
            <person name="Kijpornyongpan T."/>
            <person name="Mondo S.J."/>
            <person name="Barry K."/>
            <person name="Sandor L."/>
            <person name="Lee J."/>
            <person name="Lipzen A."/>
            <person name="Pangilinan J."/>
            <person name="LaButti K."/>
            <person name="Hainaut M."/>
            <person name="Henrissat B."/>
            <person name="Grigoriev I.V."/>
            <person name="Spatafora J.W."/>
            <person name="Aime M.C."/>
        </authorList>
    </citation>
    <scope>NUCLEOTIDE SEQUENCE [LARGE SCALE GENOMIC DNA]</scope>
    <source>
        <strain evidence="16 17">MCA 4718</strain>
    </source>
</reference>
<feature type="transmembrane region" description="Helical" evidence="14">
    <location>
        <begin position="846"/>
        <end position="871"/>
    </location>
</feature>
<dbReference type="GO" id="GO:0008270">
    <property type="term" value="F:zinc ion binding"/>
    <property type="evidence" value="ECO:0007669"/>
    <property type="project" value="UniProtKB-KW"/>
</dbReference>
<evidence type="ECO:0000256" key="1">
    <source>
        <dbReference type="ARBA" id="ARBA00000900"/>
    </source>
</evidence>
<feature type="domain" description="RING-CH-type" evidence="15">
    <location>
        <begin position="156"/>
        <end position="217"/>
    </location>
</feature>
<evidence type="ECO:0000256" key="9">
    <source>
        <dbReference type="ARBA" id="ARBA00022786"/>
    </source>
</evidence>
<feature type="compositionally biased region" description="Basic and acidic residues" evidence="13">
    <location>
        <begin position="1645"/>
        <end position="1657"/>
    </location>
</feature>